<dbReference type="Pfam" id="PF06985">
    <property type="entry name" value="HET"/>
    <property type="match status" value="1"/>
</dbReference>
<organism evidence="3 4">
    <name type="scientific">Cladophialophora bantiana (strain ATCC 10958 / CBS 173.52 / CDC B-1940 / NIH 8579)</name>
    <name type="common">Xylohypha bantiana</name>
    <dbReference type="NCBI Taxonomy" id="1442370"/>
    <lineage>
        <taxon>Eukaryota</taxon>
        <taxon>Fungi</taxon>
        <taxon>Dikarya</taxon>
        <taxon>Ascomycota</taxon>
        <taxon>Pezizomycotina</taxon>
        <taxon>Eurotiomycetes</taxon>
        <taxon>Chaetothyriomycetidae</taxon>
        <taxon>Chaetothyriales</taxon>
        <taxon>Herpotrichiellaceae</taxon>
        <taxon>Cladophialophora</taxon>
    </lineage>
</organism>
<feature type="compositionally biased region" description="Basic and acidic residues" evidence="1">
    <location>
        <begin position="222"/>
        <end position="240"/>
    </location>
</feature>
<protein>
    <recommendedName>
        <fullName evidence="2">Heterokaryon incompatibility domain-containing protein</fullName>
    </recommendedName>
</protein>
<feature type="domain" description="Heterokaryon incompatibility" evidence="2">
    <location>
        <begin position="273"/>
        <end position="430"/>
    </location>
</feature>
<dbReference type="InterPro" id="IPR010730">
    <property type="entry name" value="HET"/>
</dbReference>
<evidence type="ECO:0000313" key="4">
    <source>
        <dbReference type="Proteomes" id="UP000053789"/>
    </source>
</evidence>
<evidence type="ECO:0000313" key="3">
    <source>
        <dbReference type="EMBL" id="KIW86758.1"/>
    </source>
</evidence>
<evidence type="ECO:0000259" key="2">
    <source>
        <dbReference type="Pfam" id="PF06985"/>
    </source>
</evidence>
<name>A0A0D2H0F2_CLAB1</name>
<dbReference type="Proteomes" id="UP000053789">
    <property type="component" value="Unassembled WGS sequence"/>
</dbReference>
<accession>A0A0D2H0F2</accession>
<dbReference type="GeneID" id="27705599"/>
<evidence type="ECO:0000256" key="1">
    <source>
        <dbReference type="SAM" id="MobiDB-lite"/>
    </source>
</evidence>
<dbReference type="OrthoDB" id="5125733at2759"/>
<gene>
    <name evidence="3" type="ORF">Z519_12671</name>
</gene>
<feature type="region of interest" description="Disordered" evidence="1">
    <location>
        <begin position="221"/>
        <end position="240"/>
    </location>
</feature>
<dbReference type="PANTHER" id="PTHR33112:SF16">
    <property type="entry name" value="HETEROKARYON INCOMPATIBILITY DOMAIN-CONTAINING PROTEIN"/>
    <property type="match status" value="1"/>
</dbReference>
<keyword evidence="4" id="KW-1185">Reference proteome</keyword>
<dbReference type="EMBL" id="KN847011">
    <property type="protein sequence ID" value="KIW86758.1"/>
    <property type="molecule type" value="Genomic_DNA"/>
</dbReference>
<dbReference type="RefSeq" id="XP_016613427.1">
    <property type="nucleotide sequence ID" value="XM_016770376.1"/>
</dbReference>
<dbReference type="HOGENOM" id="CLU_002639_2_12_1"/>
<reference evidence="3" key="1">
    <citation type="submission" date="2015-01" db="EMBL/GenBank/DDBJ databases">
        <title>The Genome Sequence of Cladophialophora bantiana CBS 173.52.</title>
        <authorList>
            <consortium name="The Broad Institute Genomics Platform"/>
            <person name="Cuomo C."/>
            <person name="de Hoog S."/>
            <person name="Gorbushina A."/>
            <person name="Stielow B."/>
            <person name="Teixiera M."/>
            <person name="Abouelleil A."/>
            <person name="Chapman S.B."/>
            <person name="Priest M."/>
            <person name="Young S.K."/>
            <person name="Wortman J."/>
            <person name="Nusbaum C."/>
            <person name="Birren B."/>
        </authorList>
    </citation>
    <scope>NUCLEOTIDE SEQUENCE [LARGE SCALE GENOMIC DNA]</scope>
    <source>
        <strain evidence="3">CBS 173.52</strain>
    </source>
</reference>
<dbReference type="VEuPathDB" id="FungiDB:Z519_12671"/>
<dbReference type="PANTHER" id="PTHR33112">
    <property type="entry name" value="DOMAIN PROTEIN, PUTATIVE-RELATED"/>
    <property type="match status" value="1"/>
</dbReference>
<sequence>MSSERNAPPSARSMGVFARVTEPLKLAMGRMRGYTLQTEQALHRWNSREEDPVPMKLCSLCSALNIDRLWNLEGDWSHPMTHQPSFPALQKSADDGCEMCLMFLECVSLEYCYENGCSINQCHQVFRKVSRQGESPCLLSADKWANQIHRIDYAIADEYSAGNMTWINRYYTRAGFLLSSYLGNDESRIRRRELDISPNWKIARKWIDECTEKHSRCYSYTKDTESRTERDNQAAQETEMRELPQLPTRVIDVSPEGSSEPRLCISEGRRAEYVTLSHCWGTTKPLVTTSADLPNHLVSIPSSRLPRTFQDAIRVTQELGYKYLWIDSLCIVQDSLQDWERECKEMAQTYRNSAVTISGSAAANCSDGFLHPRPPPTPAPYLWEYEENTGTKKWATLRHASGSVEYPYYNNLTEAERNSPLKKRGWILQEHLLSPRLLFLGRYRMYWECNQTTKYEDFPDYDANVYGDDRGRDHTHCSITKFSMKRLDFTKTPEDWRLWYKIVEEYTTRKLTKADDVLPALSGIASWMFSGEHDRYVAGIIKQALHEGLAWWTSQTSGDRPPGYHGPSWTWISTNSPVSFSSYAELPMSDTDDYLKADSRRIRISNEAKKLKLDIESTDLEIQGLDPFGQVKFASIKLRGKLLPAKVTYFSNPNKFFHVEFSDDDRFFWNDFRPDNYASWCSLASEKWQSSAAILKRRKKRSNRPEETRIELGITVECLAVDLGYSEWVGLAVEPFSFGHPASSQDNSEGETYKRYRRIGFIHGKVRRSDEHFYNAPWERIELV</sequence>
<proteinExistence type="predicted"/>
<dbReference type="AlphaFoldDB" id="A0A0D2H0F2"/>